<reference evidence="5" key="1">
    <citation type="submission" date="2022-07" db="EMBL/GenBank/DDBJ databases">
        <title>Tahibacter sp., a new gammaproteobacterium isolated from the silt sample collected at pig farm.</title>
        <authorList>
            <person name="Chen H."/>
        </authorList>
    </citation>
    <scope>NUCLEOTIDE SEQUENCE</scope>
    <source>
        <strain evidence="5">P2K</strain>
    </source>
</reference>
<comment type="caution">
    <text evidence="5">The sequence shown here is derived from an EMBL/GenBank/DDBJ whole genome shotgun (WGS) entry which is preliminary data.</text>
</comment>
<name>A0ABT1QT65_9GAMM</name>
<feature type="domain" description="J" evidence="4">
    <location>
        <begin position="54"/>
        <end position="118"/>
    </location>
</feature>
<evidence type="ECO:0000256" key="1">
    <source>
        <dbReference type="ARBA" id="ARBA00023186"/>
    </source>
</evidence>
<dbReference type="SUPFAM" id="SSF46565">
    <property type="entry name" value="Chaperone J-domain"/>
    <property type="match status" value="1"/>
</dbReference>
<keyword evidence="3" id="KW-1133">Transmembrane helix</keyword>
<keyword evidence="1" id="KW-0143">Chaperone</keyword>
<dbReference type="InterPro" id="IPR032710">
    <property type="entry name" value="NTF2-like_dom_sf"/>
</dbReference>
<evidence type="ECO:0000259" key="4">
    <source>
        <dbReference type="PROSITE" id="PS50076"/>
    </source>
</evidence>
<dbReference type="Proteomes" id="UP001165498">
    <property type="component" value="Unassembled WGS sequence"/>
</dbReference>
<keyword evidence="6" id="KW-1185">Reference proteome</keyword>
<dbReference type="EMBL" id="JANFQO010000010">
    <property type="protein sequence ID" value="MCQ4165469.1"/>
    <property type="molecule type" value="Genomic_DNA"/>
</dbReference>
<dbReference type="Gene3D" id="1.10.287.110">
    <property type="entry name" value="DnaJ domain"/>
    <property type="match status" value="1"/>
</dbReference>
<protein>
    <submittedName>
        <fullName evidence="5">DnaJ domain-containing protein</fullName>
    </submittedName>
</protein>
<gene>
    <name evidence="5" type="ORF">NM961_12185</name>
</gene>
<dbReference type="SUPFAM" id="SSF54427">
    <property type="entry name" value="NTF2-like"/>
    <property type="match status" value="1"/>
</dbReference>
<dbReference type="InterPro" id="IPR036869">
    <property type="entry name" value="J_dom_sf"/>
</dbReference>
<sequence>MRELPDGLLDVIRIAAGDEAATAAASASTSLDDADLHLAAGLLLHNLCFFDGADAYRTLGVRPQDDAAQIKQHYRWLVRWLHPDRDPDNLHGVFADRINRAWNALRTPERRARYDQDLHAAGDVGTAGIRVVDTSALLRAWAEPSPGTLLSARAVQRLPRFVAAGAGAFALATVALGAWMASLEMETAPPGPATHSAPEARPAGGLERASLAGAVATSPVPASTFGPPNGAPPPMTPPIIAAPPRQTAAAGTPRPAAAPEPAARSREPPPRYNRNAAVAAAPPTSAAPPRPSAAIPQPATAPAAAVAVLSSSELREFVERFERLYTADDVERFLALFSPGARGNKGNYADLAGDYRRLFEQRRHRRLSLSDLRWEIDGDRAAGNGRYAAWVGPGVGKPESHTHGQILLQLTRDAHGLRITRLHHTVSP</sequence>
<dbReference type="PRINTS" id="PR00625">
    <property type="entry name" value="JDOMAIN"/>
</dbReference>
<accession>A0ABT1QT65</accession>
<dbReference type="CDD" id="cd06257">
    <property type="entry name" value="DnaJ"/>
    <property type="match status" value="1"/>
</dbReference>
<dbReference type="Gene3D" id="3.10.450.50">
    <property type="match status" value="1"/>
</dbReference>
<dbReference type="SMART" id="SM00271">
    <property type="entry name" value="DnaJ"/>
    <property type="match status" value="1"/>
</dbReference>
<dbReference type="Pfam" id="PF00226">
    <property type="entry name" value="DnaJ"/>
    <property type="match status" value="1"/>
</dbReference>
<evidence type="ECO:0000256" key="2">
    <source>
        <dbReference type="SAM" id="MobiDB-lite"/>
    </source>
</evidence>
<proteinExistence type="predicted"/>
<feature type="compositionally biased region" description="Low complexity" evidence="2">
    <location>
        <begin position="272"/>
        <end position="284"/>
    </location>
</feature>
<dbReference type="InterPro" id="IPR001623">
    <property type="entry name" value="DnaJ_domain"/>
</dbReference>
<dbReference type="PANTHER" id="PTHR24074">
    <property type="entry name" value="CO-CHAPERONE PROTEIN DJLA"/>
    <property type="match status" value="1"/>
</dbReference>
<feature type="region of interest" description="Disordered" evidence="2">
    <location>
        <begin position="215"/>
        <end position="298"/>
    </location>
</feature>
<dbReference type="InterPro" id="IPR050817">
    <property type="entry name" value="DjlA_DnaK_co-chaperone"/>
</dbReference>
<dbReference type="PROSITE" id="PS50076">
    <property type="entry name" value="DNAJ_2"/>
    <property type="match status" value="1"/>
</dbReference>
<feature type="transmembrane region" description="Helical" evidence="3">
    <location>
        <begin position="161"/>
        <end position="181"/>
    </location>
</feature>
<organism evidence="5 6">
    <name type="scientific">Tahibacter harae</name>
    <dbReference type="NCBI Taxonomy" id="2963937"/>
    <lineage>
        <taxon>Bacteria</taxon>
        <taxon>Pseudomonadati</taxon>
        <taxon>Pseudomonadota</taxon>
        <taxon>Gammaproteobacteria</taxon>
        <taxon>Lysobacterales</taxon>
        <taxon>Rhodanobacteraceae</taxon>
        <taxon>Tahibacter</taxon>
    </lineage>
</organism>
<feature type="compositionally biased region" description="Pro residues" evidence="2">
    <location>
        <begin position="229"/>
        <end position="241"/>
    </location>
</feature>
<evidence type="ECO:0000256" key="3">
    <source>
        <dbReference type="SAM" id="Phobius"/>
    </source>
</evidence>
<keyword evidence="3" id="KW-0812">Transmembrane</keyword>
<evidence type="ECO:0000313" key="5">
    <source>
        <dbReference type="EMBL" id="MCQ4165469.1"/>
    </source>
</evidence>
<feature type="compositionally biased region" description="Low complexity" evidence="2">
    <location>
        <begin position="242"/>
        <end position="262"/>
    </location>
</feature>
<evidence type="ECO:0000313" key="6">
    <source>
        <dbReference type="Proteomes" id="UP001165498"/>
    </source>
</evidence>
<keyword evidence="3" id="KW-0472">Membrane</keyword>